<name>A0A8H3TNM3_9TREE</name>
<dbReference type="SMART" id="SM00325">
    <property type="entry name" value="RhoGEF"/>
    <property type="match status" value="1"/>
</dbReference>
<proteinExistence type="predicted"/>
<feature type="compositionally biased region" description="Low complexity" evidence="1">
    <location>
        <begin position="215"/>
        <end position="231"/>
    </location>
</feature>
<feature type="compositionally biased region" description="Polar residues" evidence="1">
    <location>
        <begin position="739"/>
        <end position="753"/>
    </location>
</feature>
<feature type="region of interest" description="Disordered" evidence="1">
    <location>
        <begin position="1"/>
        <end position="71"/>
    </location>
</feature>
<dbReference type="Proteomes" id="UP000620104">
    <property type="component" value="Unassembled WGS sequence"/>
</dbReference>
<comment type="caution">
    <text evidence="3">The sequence shown here is derived from an EMBL/GenBank/DDBJ whole genome shotgun (WGS) entry which is preliminary data.</text>
</comment>
<feature type="compositionally biased region" description="Basic and acidic residues" evidence="1">
    <location>
        <begin position="496"/>
        <end position="518"/>
    </location>
</feature>
<feature type="region of interest" description="Disordered" evidence="1">
    <location>
        <begin position="739"/>
        <end position="778"/>
    </location>
</feature>
<feature type="compositionally biased region" description="Polar residues" evidence="1">
    <location>
        <begin position="531"/>
        <end position="549"/>
    </location>
</feature>
<feature type="compositionally biased region" description="Polar residues" evidence="1">
    <location>
        <begin position="170"/>
        <end position="179"/>
    </location>
</feature>
<dbReference type="InterPro" id="IPR000219">
    <property type="entry name" value="DH_dom"/>
</dbReference>
<dbReference type="Pfam" id="PF00621">
    <property type="entry name" value="RhoGEF"/>
    <property type="match status" value="1"/>
</dbReference>
<sequence>MQAHRPINGQPPRSHPPPQPYPVMHNARPPIPYSIPLAPGQVVPRNPPQRGPPRPGMFPVTSEPTFRDLRPGDMVRARSTPMEDAGRAGVGAGMGMAPRPHVAPGASPLSIGRGIDEAGYPVMASARSHSGSGPAQQQVYRVVPGMGREGPQVGSSAGDERLMAERMNQLSLSGTSASQPPHHHPQSVRQPTNYWPANSPQASLQPSRVPSQGGSISSIRSASTTRTASSSNESALNLRQHYIADPANANTNGQAGLGNGPNTNPLLDLLGSEREYAERMTCIVRKVAAAWSRNNLPPPLLDRMFRAIEGVFKISKSLVQKLEILGSNASPPKALGDLLMQFVEDLAEPYERYASVYLCNFDSHPAITSNQRLHEILAAISNTLRPTPPMARWTMDALFLLPHSRLRYYSRLYNKLLKSATEGRSDHRMLQHATAKLGRILASIEERLRMDANQVERHGEEEVLHRVRTNNVAREPQREEDLSSSGTTPEMSEIESQDKGRNKLEEERRSVAKWEQQKRNKAGGSQDAHHSPSSPIINGSLGSPGTDIASVSTVSRENITPIERPEETPPTDLEIRLDTARAIDLFTMKPKACRLQIAPPTLGFSRHLRRSVDSTISFMPSSTRHEVIHRRAHIFVLTDLFLMCERMSASEKAEKAKEVLDSRPDRVGDGGPLPEMWLLYPPLAGRHLSVLSGSVENELIVTVMHRENFLLTFDDRQTREEVLADLQACIAFASNNSKPVGKSTTYKSNQGGSAQFGDRELQHRPAPSASLAAEARMAQPVRQVAPRMIAPIPHPAGTAAVQVIPHQDIMAPPMRNASLPGTSTQQRVYQAPGHAQGLPQQLLTAHPSHYGAVPARAASAPIPQPEPVPQHYRDPPQGQYPPNPTVPNHLLATSGNPAYRSRSTEPIPPNAGPRYQNIANGLPHLSPIERSHAMPGTFNEPDSPLDDTQQMQAGPAIISARMKCKVFLKHGHQQWKSLGAAKLSLYVQRATNIKQLVVEADTKDETMLISTIVLTDGVERVAKTGVAVEISDMNGARTGIIYMIQLRDEDSAAGLFGSLISGSDRARVLSVGRKA</sequence>
<reference evidence="3" key="1">
    <citation type="submission" date="2020-07" db="EMBL/GenBank/DDBJ databases">
        <title>Draft Genome Sequence of a Deep-Sea Yeast, Naganishia (Cryptococcus) liquefaciens strain N6.</title>
        <authorList>
            <person name="Han Y.W."/>
            <person name="Kajitani R."/>
            <person name="Morimoto H."/>
            <person name="Parhat M."/>
            <person name="Tsubouchi H."/>
            <person name="Bakenova O."/>
            <person name="Ogata M."/>
            <person name="Argunhan B."/>
            <person name="Aoki R."/>
            <person name="Kajiwara S."/>
            <person name="Itoh T."/>
            <person name="Iwasaki H."/>
        </authorList>
    </citation>
    <scope>NUCLEOTIDE SEQUENCE</scope>
    <source>
        <strain evidence="3">N6</strain>
    </source>
</reference>
<evidence type="ECO:0000259" key="2">
    <source>
        <dbReference type="PROSITE" id="PS50010"/>
    </source>
</evidence>
<organism evidence="3 4">
    <name type="scientific">Naganishia liquefaciens</name>
    <dbReference type="NCBI Taxonomy" id="104408"/>
    <lineage>
        <taxon>Eukaryota</taxon>
        <taxon>Fungi</taxon>
        <taxon>Dikarya</taxon>
        <taxon>Basidiomycota</taxon>
        <taxon>Agaricomycotina</taxon>
        <taxon>Tremellomycetes</taxon>
        <taxon>Filobasidiales</taxon>
        <taxon>Filobasidiaceae</taxon>
        <taxon>Naganishia</taxon>
    </lineage>
</organism>
<feature type="domain" description="DH" evidence="2">
    <location>
        <begin position="261"/>
        <end position="447"/>
    </location>
</feature>
<feature type="region of interest" description="Disordered" evidence="1">
    <location>
        <begin position="855"/>
        <end position="880"/>
    </location>
</feature>
<evidence type="ECO:0000313" key="3">
    <source>
        <dbReference type="EMBL" id="GHJ84422.1"/>
    </source>
</evidence>
<dbReference type="OrthoDB" id="6244550at2759"/>
<dbReference type="PROSITE" id="PS50010">
    <property type="entry name" value="DH_2"/>
    <property type="match status" value="1"/>
</dbReference>
<dbReference type="SUPFAM" id="SSF48065">
    <property type="entry name" value="DBL homology domain (DH-domain)"/>
    <property type="match status" value="1"/>
</dbReference>
<feature type="region of interest" description="Disordered" evidence="1">
    <location>
        <begin position="170"/>
        <end position="233"/>
    </location>
</feature>
<dbReference type="GO" id="GO:0005085">
    <property type="term" value="F:guanyl-nucleotide exchange factor activity"/>
    <property type="evidence" value="ECO:0007669"/>
    <property type="project" value="InterPro"/>
</dbReference>
<accession>A0A8H3TNM3</accession>
<dbReference type="AlphaFoldDB" id="A0A8H3TNM3"/>
<dbReference type="EMBL" id="BLZA01000007">
    <property type="protein sequence ID" value="GHJ84422.1"/>
    <property type="molecule type" value="Genomic_DNA"/>
</dbReference>
<feature type="region of interest" description="Disordered" evidence="1">
    <location>
        <begin position="457"/>
        <end position="549"/>
    </location>
</feature>
<feature type="compositionally biased region" description="Polar residues" evidence="1">
    <location>
        <begin position="187"/>
        <end position="214"/>
    </location>
</feature>
<evidence type="ECO:0000313" key="4">
    <source>
        <dbReference type="Proteomes" id="UP000620104"/>
    </source>
</evidence>
<protein>
    <recommendedName>
        <fullName evidence="2">DH domain-containing protein</fullName>
    </recommendedName>
</protein>
<dbReference type="InterPro" id="IPR035899">
    <property type="entry name" value="DBL_dom_sf"/>
</dbReference>
<feature type="compositionally biased region" description="Pro residues" evidence="1">
    <location>
        <begin position="45"/>
        <end position="56"/>
    </location>
</feature>
<evidence type="ECO:0000256" key="1">
    <source>
        <dbReference type="SAM" id="MobiDB-lite"/>
    </source>
</evidence>
<dbReference type="Gene3D" id="1.20.900.10">
    <property type="entry name" value="Dbl homology (DH) domain"/>
    <property type="match status" value="1"/>
</dbReference>
<gene>
    <name evidence="3" type="ORF">NliqN6_0824</name>
</gene>
<keyword evidence="4" id="KW-1185">Reference proteome</keyword>